<organism evidence="3 4">
    <name type="scientific">Apolygus lucorum</name>
    <name type="common">Small green plant bug</name>
    <name type="synonym">Lygocoris lucorum</name>
    <dbReference type="NCBI Taxonomy" id="248454"/>
    <lineage>
        <taxon>Eukaryota</taxon>
        <taxon>Metazoa</taxon>
        <taxon>Ecdysozoa</taxon>
        <taxon>Arthropoda</taxon>
        <taxon>Hexapoda</taxon>
        <taxon>Insecta</taxon>
        <taxon>Pterygota</taxon>
        <taxon>Neoptera</taxon>
        <taxon>Paraneoptera</taxon>
        <taxon>Hemiptera</taxon>
        <taxon>Heteroptera</taxon>
        <taxon>Panheteroptera</taxon>
        <taxon>Cimicomorpha</taxon>
        <taxon>Miridae</taxon>
        <taxon>Mirini</taxon>
        <taxon>Apolygus</taxon>
    </lineage>
</organism>
<accession>A0A6A4JYI8</accession>
<evidence type="ECO:0000313" key="3">
    <source>
        <dbReference type="EMBL" id="KAF6197428.1"/>
    </source>
</evidence>
<dbReference type="InterPro" id="IPR052997">
    <property type="entry name" value="RRT15-like"/>
</dbReference>
<dbReference type="OrthoDB" id="7457439at2759"/>
<reference evidence="3" key="1">
    <citation type="journal article" date="2021" name="Mol. Ecol. Resour.">
        <title>Apolygus lucorum genome provides insights into omnivorousness and mesophyll feeding.</title>
        <authorList>
            <person name="Liu Y."/>
            <person name="Liu H."/>
            <person name="Wang H."/>
            <person name="Huang T."/>
            <person name="Liu B."/>
            <person name="Yang B."/>
            <person name="Yin L."/>
            <person name="Li B."/>
            <person name="Zhang Y."/>
            <person name="Zhang S."/>
            <person name="Jiang F."/>
            <person name="Zhang X."/>
            <person name="Ren Y."/>
            <person name="Wang B."/>
            <person name="Wang S."/>
            <person name="Lu Y."/>
            <person name="Wu K."/>
            <person name="Fan W."/>
            <person name="Wang G."/>
        </authorList>
    </citation>
    <scope>NUCLEOTIDE SEQUENCE</scope>
    <source>
        <strain evidence="3">12Hb</strain>
    </source>
</reference>
<gene>
    <name evidence="3" type="ORF">GE061_020183</name>
    <name evidence="2" type="ORF">GE061_020325</name>
</gene>
<proteinExistence type="predicted"/>
<keyword evidence="4" id="KW-1185">Reference proteome</keyword>
<evidence type="ECO:0000313" key="2">
    <source>
        <dbReference type="EMBL" id="KAF6197320.1"/>
    </source>
</evidence>
<feature type="region of interest" description="Disordered" evidence="1">
    <location>
        <begin position="84"/>
        <end position="108"/>
    </location>
</feature>
<evidence type="ECO:0000313" key="4">
    <source>
        <dbReference type="Proteomes" id="UP000466442"/>
    </source>
</evidence>
<dbReference type="EMBL" id="WIXP02000058">
    <property type="protein sequence ID" value="KAF6197428.1"/>
    <property type="molecule type" value="Genomic_DNA"/>
</dbReference>
<comment type="caution">
    <text evidence="3">The sequence shown here is derived from an EMBL/GenBank/DDBJ whole genome shotgun (WGS) entry which is preliminary data.</text>
</comment>
<protein>
    <submittedName>
        <fullName evidence="3">Uncharacterized protein</fullName>
    </submittedName>
</protein>
<sequence>MTAEETIGPKKGPQVVKARDRARFRSARSVHLLAQARLVDTALILHQARQRHDPQSQSLSRSYGSDLPTSLTYINLSTRGFSPWRPAADMGTSRRGVPRGPLPDFQGPWGRFGHRRNCGALRVPNPISLLEDSRELERL</sequence>
<dbReference type="EMBL" id="WIXP02000141">
    <property type="protein sequence ID" value="KAF6197320.1"/>
    <property type="molecule type" value="Genomic_DNA"/>
</dbReference>
<name>A0A6A4JYI8_APOLU</name>
<evidence type="ECO:0000256" key="1">
    <source>
        <dbReference type="SAM" id="MobiDB-lite"/>
    </source>
</evidence>
<dbReference type="PANTHER" id="PTHR33047:SF8">
    <property type="entry name" value="REGULATOR OF RDNA TRANSCRIPTION PROTEIN 15"/>
    <property type="match status" value="1"/>
</dbReference>
<dbReference type="PANTHER" id="PTHR33047">
    <property type="entry name" value="PROTEIN TAR1"/>
    <property type="match status" value="1"/>
</dbReference>
<dbReference type="Proteomes" id="UP000466442">
    <property type="component" value="Unassembled WGS sequence"/>
</dbReference>
<dbReference type="AlphaFoldDB" id="A0A6A4JYI8"/>